<feature type="transmembrane region" description="Helical" evidence="5">
    <location>
        <begin position="196"/>
        <end position="215"/>
    </location>
</feature>
<dbReference type="GO" id="GO:0006874">
    <property type="term" value="P:intracellular calcium ion homeostasis"/>
    <property type="evidence" value="ECO:0007669"/>
    <property type="project" value="TreeGrafter"/>
</dbReference>
<dbReference type="GO" id="GO:0005886">
    <property type="term" value="C:plasma membrane"/>
    <property type="evidence" value="ECO:0007669"/>
    <property type="project" value="TreeGrafter"/>
</dbReference>
<feature type="transmembrane region" description="Helical" evidence="5">
    <location>
        <begin position="80"/>
        <end position="105"/>
    </location>
</feature>
<evidence type="ECO:0000256" key="3">
    <source>
        <dbReference type="ARBA" id="ARBA00022989"/>
    </source>
</evidence>
<feature type="transmembrane region" description="Helical" evidence="5">
    <location>
        <begin position="296"/>
        <end position="314"/>
    </location>
</feature>
<keyword evidence="4 5" id="KW-0472">Membrane</keyword>
<feature type="transmembrane region" description="Helical" evidence="5">
    <location>
        <begin position="143"/>
        <end position="161"/>
    </location>
</feature>
<sequence length="347" mass="38316">MYYLFNWINSLWISIVMLIVMSWIISKASDKLGDALHILGVKLKIPTSVRGATFDAISSSFPEFSTAMIAVIVYKRFTDVGVPTIAGSGVFNILIIPMATIFAYRGKDLLIKVDKKVVYRDMIFYTMAIGALVFFTYLGSYTVFAGIVLVLIYIGYIFVLYRETKNYRKNISEENKAYEEIAAELDTEEDMSYLKIFIIMAITIALIWVSIDGIIQSTTVISTFFNIPQYIVSVVIIAACTSIPDTLLSIKSSQDGDVEGAVANAVGSNIFDICICLGVPIIIAGKTLPANFSENVGVLIFLIVSMLTTALLLLKKKGVTKKDAFVMLAVYIVFIIYIIGVALNIFS</sequence>
<feature type="domain" description="Sodium/calcium exchanger membrane region" evidence="6">
    <location>
        <begin position="14"/>
        <end position="161"/>
    </location>
</feature>
<evidence type="ECO:0000313" key="8">
    <source>
        <dbReference type="Proteomes" id="UP000290921"/>
    </source>
</evidence>
<reference evidence="7 8" key="1">
    <citation type="submission" date="2018-06" db="EMBL/GenBank/DDBJ databases">
        <title>Genome conservation of Clostridium tetani.</title>
        <authorList>
            <person name="Bruggemann H."/>
            <person name="Popoff M.R."/>
        </authorList>
    </citation>
    <scope>NUCLEOTIDE SEQUENCE [LARGE SCALE GENOMIC DNA]</scope>
    <source>
        <strain evidence="7 8">2017.061</strain>
    </source>
</reference>
<evidence type="ECO:0000256" key="4">
    <source>
        <dbReference type="ARBA" id="ARBA00023136"/>
    </source>
</evidence>
<evidence type="ECO:0000259" key="6">
    <source>
        <dbReference type="Pfam" id="PF01699"/>
    </source>
</evidence>
<keyword evidence="2 5" id="KW-0812">Transmembrane</keyword>
<feature type="transmembrane region" description="Helical" evidence="5">
    <location>
        <begin position="326"/>
        <end position="346"/>
    </location>
</feature>
<name>A0A4Q0VBW1_CLOTA</name>
<organism evidence="7 8">
    <name type="scientific">Clostridium tetani</name>
    <dbReference type="NCBI Taxonomy" id="1513"/>
    <lineage>
        <taxon>Bacteria</taxon>
        <taxon>Bacillati</taxon>
        <taxon>Bacillota</taxon>
        <taxon>Clostridia</taxon>
        <taxon>Eubacteriales</taxon>
        <taxon>Clostridiaceae</taxon>
        <taxon>Clostridium</taxon>
    </lineage>
</organism>
<accession>A0A4Q0VBW1</accession>
<evidence type="ECO:0000256" key="5">
    <source>
        <dbReference type="SAM" id="Phobius"/>
    </source>
</evidence>
<dbReference type="AlphaFoldDB" id="A0A4Q0VBW1"/>
<dbReference type="PANTHER" id="PTHR10846:SF8">
    <property type="entry name" value="INNER MEMBRANE PROTEIN YRBG"/>
    <property type="match status" value="1"/>
</dbReference>
<protein>
    <submittedName>
        <fullName evidence="7">Sodium:calcium antiporter</fullName>
    </submittedName>
</protein>
<evidence type="ECO:0000256" key="2">
    <source>
        <dbReference type="ARBA" id="ARBA00022692"/>
    </source>
</evidence>
<feature type="domain" description="Sodium/calcium exchanger membrane region" evidence="6">
    <location>
        <begin position="196"/>
        <end position="339"/>
    </location>
</feature>
<dbReference type="InterPro" id="IPR044880">
    <property type="entry name" value="NCX_ion-bd_dom_sf"/>
</dbReference>
<dbReference type="EMBL" id="QMAP01000005">
    <property type="protein sequence ID" value="RXI49033.1"/>
    <property type="molecule type" value="Genomic_DNA"/>
</dbReference>
<feature type="transmembrane region" description="Helical" evidence="5">
    <location>
        <begin position="262"/>
        <end position="284"/>
    </location>
</feature>
<proteinExistence type="predicted"/>
<comment type="subcellular location">
    <subcellularLocation>
        <location evidence="1">Membrane</location>
        <topology evidence="1">Multi-pass membrane protein</topology>
    </subcellularLocation>
</comment>
<evidence type="ECO:0000313" key="7">
    <source>
        <dbReference type="EMBL" id="RXI49033.1"/>
    </source>
</evidence>
<dbReference type="RefSeq" id="WP_129030252.1">
    <property type="nucleotide sequence ID" value="NZ_AP026806.1"/>
</dbReference>
<dbReference type="GO" id="GO:0005262">
    <property type="term" value="F:calcium channel activity"/>
    <property type="evidence" value="ECO:0007669"/>
    <property type="project" value="TreeGrafter"/>
</dbReference>
<dbReference type="Proteomes" id="UP000290921">
    <property type="component" value="Unassembled WGS sequence"/>
</dbReference>
<dbReference type="GO" id="GO:0008273">
    <property type="term" value="F:calcium, potassium:sodium antiporter activity"/>
    <property type="evidence" value="ECO:0007669"/>
    <property type="project" value="TreeGrafter"/>
</dbReference>
<dbReference type="Pfam" id="PF01699">
    <property type="entry name" value="Na_Ca_ex"/>
    <property type="match status" value="2"/>
</dbReference>
<feature type="transmembrane region" description="Helical" evidence="5">
    <location>
        <begin position="117"/>
        <end position="137"/>
    </location>
</feature>
<dbReference type="PANTHER" id="PTHR10846">
    <property type="entry name" value="SODIUM/POTASSIUM/CALCIUM EXCHANGER"/>
    <property type="match status" value="1"/>
</dbReference>
<gene>
    <name evidence="7" type="ORF">DP130_06385</name>
</gene>
<feature type="transmembrane region" description="Helical" evidence="5">
    <location>
        <begin position="6"/>
        <end position="25"/>
    </location>
</feature>
<dbReference type="InterPro" id="IPR004481">
    <property type="entry name" value="K/Na/Ca-exchanger"/>
</dbReference>
<dbReference type="Gene3D" id="1.20.1420.30">
    <property type="entry name" value="NCX, central ion-binding region"/>
    <property type="match status" value="2"/>
</dbReference>
<evidence type="ECO:0000256" key="1">
    <source>
        <dbReference type="ARBA" id="ARBA00004141"/>
    </source>
</evidence>
<comment type="caution">
    <text evidence="7">The sequence shown here is derived from an EMBL/GenBank/DDBJ whole genome shotgun (WGS) entry which is preliminary data.</text>
</comment>
<keyword evidence="3 5" id="KW-1133">Transmembrane helix</keyword>
<dbReference type="InterPro" id="IPR004837">
    <property type="entry name" value="NaCa_Exmemb"/>
</dbReference>